<gene>
    <name evidence="1" type="ORF">S06H3_20215</name>
</gene>
<accession>X1MCH2</accession>
<sequence>MTEGLSPLFRIPDTQLPNGVHFSTGYATLLWVSLHIRLTQTLDVEIAYEQTENHDLWLGHEGIEYAIEVILERAEKRIEKLKKCRNWSEEKFHRKFLWIL</sequence>
<dbReference type="AlphaFoldDB" id="X1MCH2"/>
<proteinExistence type="predicted"/>
<name>X1MCH2_9ZZZZ</name>
<evidence type="ECO:0000313" key="1">
    <source>
        <dbReference type="EMBL" id="GAI12385.1"/>
    </source>
</evidence>
<dbReference type="EMBL" id="BARV01010445">
    <property type="protein sequence ID" value="GAI12385.1"/>
    <property type="molecule type" value="Genomic_DNA"/>
</dbReference>
<protein>
    <submittedName>
        <fullName evidence="1">Uncharacterized protein</fullName>
    </submittedName>
</protein>
<comment type="caution">
    <text evidence="1">The sequence shown here is derived from an EMBL/GenBank/DDBJ whole genome shotgun (WGS) entry which is preliminary data.</text>
</comment>
<organism evidence="1">
    <name type="scientific">marine sediment metagenome</name>
    <dbReference type="NCBI Taxonomy" id="412755"/>
    <lineage>
        <taxon>unclassified sequences</taxon>
        <taxon>metagenomes</taxon>
        <taxon>ecological metagenomes</taxon>
    </lineage>
</organism>
<reference evidence="1" key="1">
    <citation type="journal article" date="2014" name="Front. Microbiol.">
        <title>High frequency of phylogenetically diverse reductive dehalogenase-homologous genes in deep subseafloor sedimentary metagenomes.</title>
        <authorList>
            <person name="Kawai M."/>
            <person name="Futagami T."/>
            <person name="Toyoda A."/>
            <person name="Takaki Y."/>
            <person name="Nishi S."/>
            <person name="Hori S."/>
            <person name="Arai W."/>
            <person name="Tsubouchi T."/>
            <person name="Morono Y."/>
            <person name="Uchiyama I."/>
            <person name="Ito T."/>
            <person name="Fujiyama A."/>
            <person name="Inagaki F."/>
            <person name="Takami H."/>
        </authorList>
    </citation>
    <scope>NUCLEOTIDE SEQUENCE</scope>
    <source>
        <strain evidence="1">Expedition CK06-06</strain>
    </source>
</reference>